<keyword evidence="5" id="KW-0966">Cell projection</keyword>
<evidence type="ECO:0000256" key="1">
    <source>
        <dbReference type="ARBA" id="ARBA00004138"/>
    </source>
</evidence>
<evidence type="ECO:0000256" key="6">
    <source>
        <dbReference type="SAM" id="MobiDB-lite"/>
    </source>
</evidence>
<dbReference type="GO" id="GO:0005516">
    <property type="term" value="F:calmodulin binding"/>
    <property type="evidence" value="ECO:0007669"/>
    <property type="project" value="TreeGrafter"/>
</dbReference>
<dbReference type="PANTHER" id="PTHR21490">
    <property type="entry name" value="ENKURIN-RELATED"/>
    <property type="match status" value="1"/>
</dbReference>
<dbReference type="Pfam" id="PF13864">
    <property type="entry name" value="Enkurin"/>
    <property type="match status" value="1"/>
</dbReference>
<organism evidence="8">
    <name type="scientific">Auxenochlorella protothecoides</name>
    <name type="common">Green microalga</name>
    <name type="synonym">Chlorella protothecoides</name>
    <dbReference type="NCBI Taxonomy" id="3075"/>
    <lineage>
        <taxon>Eukaryota</taxon>
        <taxon>Viridiplantae</taxon>
        <taxon>Chlorophyta</taxon>
        <taxon>core chlorophytes</taxon>
        <taxon>Trebouxiophyceae</taxon>
        <taxon>Chlorellales</taxon>
        <taxon>Chlorellaceae</taxon>
        <taxon>Auxenochlorella</taxon>
    </lineage>
</organism>
<evidence type="ECO:0000256" key="3">
    <source>
        <dbReference type="ARBA" id="ARBA00022490"/>
    </source>
</evidence>
<dbReference type="PROSITE" id="PS51665">
    <property type="entry name" value="ENKURIN"/>
    <property type="match status" value="1"/>
</dbReference>
<name>A0A1D1ZNI0_AUXPR</name>
<evidence type="ECO:0000256" key="2">
    <source>
        <dbReference type="ARBA" id="ARBA00004245"/>
    </source>
</evidence>
<keyword evidence="4" id="KW-0206">Cytoskeleton</keyword>
<gene>
    <name evidence="8" type="ORF">g.24815</name>
</gene>
<dbReference type="InterPro" id="IPR027012">
    <property type="entry name" value="Enkurin_dom"/>
</dbReference>
<dbReference type="PANTHER" id="PTHR21490:SF0">
    <property type="entry name" value="ENKURIN"/>
    <property type="match status" value="1"/>
</dbReference>
<accession>A0A1D1ZNI0</accession>
<dbReference type="InterPro" id="IPR052102">
    <property type="entry name" value="Enkurin_domain-protein"/>
</dbReference>
<dbReference type="GO" id="GO:0005879">
    <property type="term" value="C:axonemal microtubule"/>
    <property type="evidence" value="ECO:0007669"/>
    <property type="project" value="TreeGrafter"/>
</dbReference>
<keyword evidence="3" id="KW-0963">Cytoplasm</keyword>
<protein>
    <recommendedName>
        <fullName evidence="7">Enkurin domain-containing protein</fullName>
    </recommendedName>
</protein>
<dbReference type="EMBL" id="GDKF01010082">
    <property type="protein sequence ID" value="JAT68540.1"/>
    <property type="molecule type" value="Transcribed_RNA"/>
</dbReference>
<feature type="domain" description="Enkurin" evidence="7">
    <location>
        <begin position="95"/>
        <end position="187"/>
    </location>
</feature>
<dbReference type="GO" id="GO:0001669">
    <property type="term" value="C:acrosomal vesicle"/>
    <property type="evidence" value="ECO:0007669"/>
    <property type="project" value="TreeGrafter"/>
</dbReference>
<comment type="subcellular location">
    <subcellularLocation>
        <location evidence="1">Cell projection</location>
        <location evidence="1">Cilium</location>
    </subcellularLocation>
    <subcellularLocation>
        <location evidence="2">Cytoplasm</location>
        <location evidence="2">Cytoskeleton</location>
    </subcellularLocation>
</comment>
<reference evidence="8" key="1">
    <citation type="submission" date="2015-08" db="EMBL/GenBank/DDBJ databases">
        <authorList>
            <person name="Babu N.S."/>
            <person name="Beckwith C.J."/>
            <person name="Beseler K.G."/>
            <person name="Brison A."/>
            <person name="Carone J.V."/>
            <person name="Caskin T.P."/>
            <person name="Diamond M."/>
            <person name="Durham M.E."/>
            <person name="Foxe J.M."/>
            <person name="Go M."/>
            <person name="Henderson B.A."/>
            <person name="Jones I.B."/>
            <person name="McGettigan J.A."/>
            <person name="Micheletti S.J."/>
            <person name="Nasrallah M.E."/>
            <person name="Ortiz D."/>
            <person name="Piller C.R."/>
            <person name="Privatt S.R."/>
            <person name="Schneider S.L."/>
            <person name="Sharp S."/>
            <person name="Smith T.C."/>
            <person name="Stanton J.D."/>
            <person name="Ullery H.E."/>
            <person name="Wilson R.J."/>
            <person name="Serrano M.G."/>
            <person name="Buck G."/>
            <person name="Lee V."/>
            <person name="Wang Y."/>
            <person name="Carvalho R."/>
            <person name="Voegtly L."/>
            <person name="Shi R."/>
            <person name="Duckworth R."/>
            <person name="Johnson A."/>
            <person name="Loviza R."/>
            <person name="Walstead R."/>
            <person name="Shah Z."/>
            <person name="Kiflezghi M."/>
            <person name="Wade K."/>
            <person name="Ball S.L."/>
            <person name="Bradley K.W."/>
            <person name="Asai D.J."/>
            <person name="Bowman C.A."/>
            <person name="Russell D.A."/>
            <person name="Pope W.H."/>
            <person name="Jacobs-Sera D."/>
            <person name="Hendrix R.W."/>
            <person name="Hatfull G.F."/>
        </authorList>
    </citation>
    <scope>NUCLEOTIDE SEQUENCE</scope>
</reference>
<dbReference type="AlphaFoldDB" id="A0A1D1ZNI0"/>
<evidence type="ECO:0000256" key="4">
    <source>
        <dbReference type="ARBA" id="ARBA00023212"/>
    </source>
</evidence>
<evidence type="ECO:0000313" key="8">
    <source>
        <dbReference type="EMBL" id="JAT68540.1"/>
    </source>
</evidence>
<feature type="region of interest" description="Disordered" evidence="6">
    <location>
        <begin position="1"/>
        <end position="47"/>
    </location>
</feature>
<sequence length="188" mass="21247">MKAGKSHVGAARLSEPLQMTLSDRRKRERRRPPVPARHERPLMGQTSGKDWVTENQRHVLPLQQRAEAPLQMDYLNKPDFGRVPAYLHERRMEAEARARAAAAAESAQAAQRHHDASSRVLELDGKEVATLLQHVTAKRQVTQAAYMRLPCVVETPSLLRTKQALEDELSALEADLKLLSQAQRIRVE</sequence>
<evidence type="ECO:0000256" key="5">
    <source>
        <dbReference type="ARBA" id="ARBA00023273"/>
    </source>
</evidence>
<evidence type="ECO:0000259" key="7">
    <source>
        <dbReference type="PROSITE" id="PS51665"/>
    </source>
</evidence>
<proteinExistence type="predicted"/>